<keyword evidence="1" id="KW-0997">Cell inner membrane</keyword>
<dbReference type="GO" id="GO:0005548">
    <property type="term" value="F:phospholipid transporter activity"/>
    <property type="evidence" value="ECO:0007669"/>
    <property type="project" value="TreeGrafter"/>
</dbReference>
<dbReference type="InterPro" id="IPR030802">
    <property type="entry name" value="Permease_MalE"/>
</dbReference>
<keyword evidence="1" id="KW-1133">Transmembrane helix</keyword>
<feature type="transmembrane region" description="Helical" evidence="1">
    <location>
        <begin position="351"/>
        <end position="377"/>
    </location>
</feature>
<dbReference type="AlphaFoldDB" id="A0A8J2U8S7"/>
<dbReference type="Proteomes" id="UP000619743">
    <property type="component" value="Unassembled WGS sequence"/>
</dbReference>
<feature type="domain" description="MlaB-like STAS" evidence="2">
    <location>
        <begin position="21"/>
        <end position="100"/>
    </location>
</feature>
<keyword evidence="1" id="KW-1003">Cell membrane</keyword>
<comment type="caution">
    <text evidence="3">The sequence shown here is derived from an EMBL/GenBank/DDBJ whole genome shotgun (WGS) entry which is preliminary data.</text>
</comment>
<proteinExistence type="inferred from homology"/>
<comment type="similarity">
    <text evidence="1">Belongs to the MlaE permease family.</text>
</comment>
<comment type="subcellular location">
    <subcellularLocation>
        <location evidence="1">Cell inner membrane</location>
        <topology evidence="1">Multi-pass membrane protein</topology>
    </subcellularLocation>
</comment>
<dbReference type="NCBIfam" id="TIGR00056">
    <property type="entry name" value="MlaE family lipid ABC transporter permease subunit"/>
    <property type="match status" value="1"/>
</dbReference>
<evidence type="ECO:0000313" key="3">
    <source>
        <dbReference type="EMBL" id="GGA86606.1"/>
    </source>
</evidence>
<dbReference type="EMBL" id="BMDX01000020">
    <property type="protein sequence ID" value="GGA86606.1"/>
    <property type="molecule type" value="Genomic_DNA"/>
</dbReference>
<dbReference type="InterPro" id="IPR058548">
    <property type="entry name" value="MlaB-like_STAS"/>
</dbReference>
<dbReference type="Pfam" id="PF02405">
    <property type="entry name" value="MlaE"/>
    <property type="match status" value="1"/>
</dbReference>
<feature type="transmembrane region" description="Helical" evidence="1">
    <location>
        <begin position="171"/>
        <end position="194"/>
    </location>
</feature>
<evidence type="ECO:0000259" key="2">
    <source>
        <dbReference type="Pfam" id="PF13466"/>
    </source>
</evidence>
<dbReference type="GO" id="GO:0043190">
    <property type="term" value="C:ATP-binding cassette (ABC) transporter complex"/>
    <property type="evidence" value="ECO:0007669"/>
    <property type="project" value="InterPro"/>
</dbReference>
<evidence type="ECO:0000313" key="4">
    <source>
        <dbReference type="Proteomes" id="UP000619743"/>
    </source>
</evidence>
<keyword evidence="1" id="KW-0812">Transmembrane</keyword>
<keyword evidence="1" id="KW-0472">Membrane</keyword>
<dbReference type="OrthoDB" id="9810518at2"/>
<protein>
    <recommendedName>
        <fullName evidence="2">MlaB-like STAS domain-containing protein</fullName>
    </recommendedName>
</protein>
<comment type="caution">
    <text evidence="1">Lacks conserved residue(s) required for the propagation of feature annotation.</text>
</comment>
<keyword evidence="4" id="KW-1185">Reference proteome</keyword>
<feature type="transmembrane region" description="Helical" evidence="1">
    <location>
        <begin position="316"/>
        <end position="339"/>
    </location>
</feature>
<feature type="transmembrane region" description="Helical" evidence="1">
    <location>
        <begin position="270"/>
        <end position="296"/>
    </location>
</feature>
<evidence type="ECO:0000256" key="1">
    <source>
        <dbReference type="RuleBase" id="RU362044"/>
    </source>
</evidence>
<dbReference type="InterPro" id="IPR003453">
    <property type="entry name" value="ABC_MlaE_roteobac"/>
</dbReference>
<gene>
    <name evidence="3" type="ORF">GCM10011369_30850</name>
</gene>
<name>A0A8J2U8S7_9GAMM</name>
<dbReference type="PANTHER" id="PTHR30188:SF3">
    <property type="entry name" value="ABC TRANSPORTER PERMEASE"/>
    <property type="match status" value="1"/>
</dbReference>
<dbReference type="Pfam" id="PF13466">
    <property type="entry name" value="STAS_2"/>
    <property type="match status" value="1"/>
</dbReference>
<accession>A0A8J2U8S7</accession>
<dbReference type="RefSeq" id="WP_087507062.1">
    <property type="nucleotide sequence ID" value="NZ_BMDX01000020.1"/>
</dbReference>
<reference evidence="4" key="1">
    <citation type="journal article" date="2019" name="Int. J. Syst. Evol. Microbiol.">
        <title>The Global Catalogue of Microorganisms (GCM) 10K type strain sequencing project: providing services to taxonomists for standard genome sequencing and annotation.</title>
        <authorList>
            <consortium name="The Broad Institute Genomics Platform"/>
            <consortium name="The Broad Institute Genome Sequencing Center for Infectious Disease"/>
            <person name="Wu L."/>
            <person name="Ma J."/>
        </authorList>
    </citation>
    <scope>NUCLEOTIDE SEQUENCE [LARGE SCALE GENOMIC DNA]</scope>
    <source>
        <strain evidence="4">CGMCC 1.10130</strain>
    </source>
</reference>
<dbReference type="PANTHER" id="PTHR30188">
    <property type="entry name" value="ABC TRANSPORTER PERMEASE PROTEIN-RELATED"/>
    <property type="match status" value="1"/>
</dbReference>
<sequence>MQGNQRKLALSIAADKSQVRVSLQGDWRLEDGLLSKEQLRQQLNPKSTWRSVTVDGQQLGRWDSSLMAALRELKALTDELNIALELNELPQGVTRLLNLADSYPRRQVTTEESPQLPFFERIGIRTRRAFRRFDFTLDFLGHLTMAIWRLLKGQARYRAEDVRLFMLDAGPGSFKIVALISLLVGVILAFVGAVQLRQFGAEIYVASLVGLGMGREMGAMMTAIIMAGRTGAAYAAQIGSMQVNEEIDALKTMGLSDVEFLVLPRVTAMLIMLPLLTVFSIAMGILGGALVSSLMLDISWQLYIKQMSDTVALYHYAIGLVKSILFAVVIVMAGCIHGLNCGRSATAVGKATTLAVVHSIVAIIVVDSLVTVLLTVLGL</sequence>
<organism evidence="3 4">
    <name type="scientific">Neiella marina</name>
    <dbReference type="NCBI Taxonomy" id="508461"/>
    <lineage>
        <taxon>Bacteria</taxon>
        <taxon>Pseudomonadati</taxon>
        <taxon>Pseudomonadota</taxon>
        <taxon>Gammaproteobacteria</taxon>
        <taxon>Alteromonadales</taxon>
        <taxon>Echinimonadaceae</taxon>
        <taxon>Neiella</taxon>
    </lineage>
</organism>